<sequence>MRHYRAGCIPQEHRHVPPPPPFTATPPRAAQRRTFAVHRPGRVLAAPKFPSQAATPAQALCAMVAEPPQDEPPTDLRADGMQQLSLASRCASALRRHRQVSGGLDRSSLMAKSG</sequence>
<proteinExistence type="predicted"/>
<feature type="region of interest" description="Disordered" evidence="1">
    <location>
        <begin position="1"/>
        <end position="27"/>
    </location>
</feature>
<reference evidence="2 3" key="1">
    <citation type="journal article" date="2005" name="Nucleic Acids Res.">
        <title>The genome sequence of Xanthomonas oryzae pathovar oryzae KACC10331, the bacterial blight pathogen of rice.</title>
        <authorList>
            <person name="Lee B.M."/>
            <person name="Park Y.J."/>
            <person name="Park D.S."/>
            <person name="Kang H.W."/>
            <person name="Kim J.G."/>
            <person name="Song E.S."/>
            <person name="Park I.C."/>
            <person name="Yoon U.H."/>
            <person name="Hahn J.H."/>
            <person name="Koo B.S."/>
            <person name="Lee G.B."/>
            <person name="Kim H."/>
            <person name="Park H.S."/>
            <person name="Yoon K.O."/>
            <person name="Kim J.H."/>
            <person name="Jung C.H."/>
            <person name="Koh N.H."/>
            <person name="Seo J.S."/>
            <person name="Go S.J."/>
        </authorList>
    </citation>
    <scope>NUCLEOTIDE SEQUENCE [LARGE SCALE GENOMIC DNA]</scope>
    <source>
        <strain evidence="3">KACC10331 / KXO85</strain>
    </source>
</reference>
<accession>Q05HS0</accession>
<evidence type="ECO:0000313" key="2">
    <source>
        <dbReference type="EMBL" id="ABJ90014.1"/>
    </source>
</evidence>
<name>Q05HS0_XANOR</name>
<dbReference type="KEGG" id="xoo:XOO4904"/>
<dbReference type="AlphaFoldDB" id="Q05HS0"/>
<dbReference type="STRING" id="291331.XOO4904"/>
<gene>
    <name evidence="2" type="ordered locus">XOO4904</name>
</gene>
<evidence type="ECO:0000313" key="3">
    <source>
        <dbReference type="Proteomes" id="UP000006735"/>
    </source>
</evidence>
<dbReference type="HOGENOM" id="CLU_2120174_0_0_6"/>
<organism evidence="2 3">
    <name type="scientific">Xanthomonas oryzae pv. oryzae (strain KACC10331 / KXO85)</name>
    <dbReference type="NCBI Taxonomy" id="291331"/>
    <lineage>
        <taxon>Bacteria</taxon>
        <taxon>Pseudomonadati</taxon>
        <taxon>Pseudomonadota</taxon>
        <taxon>Gammaproteobacteria</taxon>
        <taxon>Lysobacterales</taxon>
        <taxon>Lysobacteraceae</taxon>
        <taxon>Xanthomonas</taxon>
    </lineage>
</organism>
<evidence type="ECO:0000256" key="1">
    <source>
        <dbReference type="SAM" id="MobiDB-lite"/>
    </source>
</evidence>
<protein>
    <submittedName>
        <fullName evidence="2">Uncharacterized protein</fullName>
    </submittedName>
</protein>
<dbReference type="EMBL" id="AE013598">
    <property type="protein sequence ID" value="ABJ90014.1"/>
    <property type="molecule type" value="Genomic_DNA"/>
</dbReference>
<dbReference type="Proteomes" id="UP000006735">
    <property type="component" value="Chromosome"/>
</dbReference>
<keyword evidence="3" id="KW-1185">Reference proteome</keyword>